<dbReference type="Gene3D" id="3.40.50.720">
    <property type="entry name" value="NAD(P)-binding Rossmann-like Domain"/>
    <property type="match status" value="1"/>
</dbReference>
<dbReference type="AlphaFoldDB" id="A0A7S9LQP1"/>
<evidence type="ECO:0000313" key="1">
    <source>
        <dbReference type="EMBL" id="QPH53215.1"/>
    </source>
</evidence>
<accession>A0A7S9LQP1</accession>
<dbReference type="RefSeq" id="WP_196102426.1">
    <property type="nucleotide sequence ID" value="NZ_CP064942.1"/>
</dbReference>
<dbReference type="EMBL" id="CP064942">
    <property type="protein sequence ID" value="QPH53215.1"/>
    <property type="molecule type" value="Genomic_DNA"/>
</dbReference>
<dbReference type="Proteomes" id="UP000594800">
    <property type="component" value="Chromosome"/>
</dbReference>
<dbReference type="KEGG" id="poz:I0K15_15665"/>
<reference evidence="1 2" key="1">
    <citation type="submission" date="2020-11" db="EMBL/GenBank/DDBJ databases">
        <title>Description of Pontivivens ytuae sp. nov. isolated from deep sea sediment of Mariana Trench.</title>
        <authorList>
            <person name="Wang Z."/>
            <person name="Sun Q.-L."/>
            <person name="Xu X.-D."/>
            <person name="Tang Y.-Z."/>
            <person name="Zhang J."/>
        </authorList>
    </citation>
    <scope>NUCLEOTIDE SEQUENCE [LARGE SCALE GENOMIC DNA]</scope>
    <source>
        <strain evidence="1 2">MT2928</strain>
    </source>
</reference>
<protein>
    <submittedName>
        <fullName evidence="1">Uncharacterized protein</fullName>
    </submittedName>
</protein>
<name>A0A7S9LQP1_9RHOB</name>
<sequence>MIGVYAATCRELNVAFDFPGLQSTYDALYQVTDAGVLGAALEWAAPEAAGEAFNVTNGHLFR</sequence>
<keyword evidence="2" id="KW-1185">Reference proteome</keyword>
<proteinExistence type="predicted"/>
<evidence type="ECO:0000313" key="2">
    <source>
        <dbReference type="Proteomes" id="UP000594800"/>
    </source>
</evidence>
<dbReference type="PANTHER" id="PTHR32487">
    <property type="entry name" value="3-OXO-DELTA(4,5)-STEROID 5-BETA-REDUCTASE"/>
    <property type="match status" value="1"/>
</dbReference>
<gene>
    <name evidence="1" type="ORF">I0K15_15665</name>
</gene>
<dbReference type="PANTHER" id="PTHR32487:SF0">
    <property type="entry name" value="3-OXO-DELTA(4,5)-STEROID 5-BETA-REDUCTASE"/>
    <property type="match status" value="1"/>
</dbReference>
<organism evidence="1 2">
    <name type="scientific">Pontivivens ytuae</name>
    <dbReference type="NCBI Taxonomy" id="2789856"/>
    <lineage>
        <taxon>Bacteria</taxon>
        <taxon>Pseudomonadati</taxon>
        <taxon>Pseudomonadota</taxon>
        <taxon>Alphaproteobacteria</taxon>
        <taxon>Rhodobacterales</taxon>
        <taxon>Paracoccaceae</taxon>
        <taxon>Pontivivens</taxon>
    </lineage>
</organism>